<protein>
    <recommendedName>
        <fullName evidence="1">CwlT-like lysozyme domain-containing protein</fullName>
    </recommendedName>
</protein>
<evidence type="ECO:0000313" key="2">
    <source>
        <dbReference type="EMBL" id="MTR83140.1"/>
    </source>
</evidence>
<dbReference type="InterPro" id="IPR047194">
    <property type="entry name" value="CwlT-like_lysozyme"/>
</dbReference>
<dbReference type="Gene3D" id="1.10.530.10">
    <property type="match status" value="1"/>
</dbReference>
<accession>A0A844KUP4</accession>
<dbReference type="InterPro" id="IPR023346">
    <property type="entry name" value="Lysozyme-like_dom_sf"/>
</dbReference>
<gene>
    <name evidence="2" type="ORF">GMD30_16000</name>
</gene>
<dbReference type="EMBL" id="WNAL01000054">
    <property type="protein sequence ID" value="MTR83140.1"/>
    <property type="molecule type" value="Genomic_DNA"/>
</dbReference>
<dbReference type="Pfam" id="PF13702">
    <property type="entry name" value="Lysozyme_like"/>
    <property type="match status" value="1"/>
</dbReference>
<feature type="domain" description="CwlT-like lysozyme" evidence="1">
    <location>
        <begin position="33"/>
        <end position="112"/>
    </location>
</feature>
<reference evidence="2 3" key="1">
    <citation type="journal article" date="2019" name="Nat. Med.">
        <title>A library of human gut bacterial isolates paired with longitudinal multiomics data enables mechanistic microbiome research.</title>
        <authorList>
            <person name="Poyet M."/>
            <person name="Groussin M."/>
            <person name="Gibbons S.M."/>
            <person name="Avila-Pacheco J."/>
            <person name="Jiang X."/>
            <person name="Kearney S.M."/>
            <person name="Perrotta A.R."/>
            <person name="Berdy B."/>
            <person name="Zhao S."/>
            <person name="Lieberman T.D."/>
            <person name="Swanson P.K."/>
            <person name="Smith M."/>
            <person name="Roesemann S."/>
            <person name="Alexander J.E."/>
            <person name="Rich S.A."/>
            <person name="Livny J."/>
            <person name="Vlamakis H."/>
            <person name="Clish C."/>
            <person name="Bullock K."/>
            <person name="Deik A."/>
            <person name="Scott J."/>
            <person name="Pierce K.A."/>
            <person name="Xavier R.J."/>
            <person name="Alm E.J."/>
        </authorList>
    </citation>
    <scope>NUCLEOTIDE SEQUENCE [LARGE SCALE GENOMIC DNA]</scope>
    <source>
        <strain evidence="2 3">BIOML-A1</strain>
    </source>
</reference>
<comment type="caution">
    <text evidence="2">The sequence shown here is derived from an EMBL/GenBank/DDBJ whole genome shotgun (WGS) entry which is preliminary data.</text>
</comment>
<organism evidence="2 3">
    <name type="scientific">Roseburia faecis</name>
    <dbReference type="NCBI Taxonomy" id="301302"/>
    <lineage>
        <taxon>Bacteria</taxon>
        <taxon>Bacillati</taxon>
        <taxon>Bacillota</taxon>
        <taxon>Clostridia</taxon>
        <taxon>Lachnospirales</taxon>
        <taxon>Lachnospiraceae</taxon>
        <taxon>Roseburia</taxon>
    </lineage>
</organism>
<sequence>MRQCGFYHTDFNCSIIGGAAFMGNFQSAEPLSAEVLAHTPTIQRYASEYGIPEYVAVIQAIMMQESGGRGTDPMQSSECPYNTEYPNSPGAIQDADYSINVGIQYYADCIREHPNSRKYYLF</sequence>
<evidence type="ECO:0000313" key="3">
    <source>
        <dbReference type="Proteomes" id="UP000446657"/>
    </source>
</evidence>
<evidence type="ECO:0000259" key="1">
    <source>
        <dbReference type="Pfam" id="PF13702"/>
    </source>
</evidence>
<dbReference type="SUPFAM" id="SSF53955">
    <property type="entry name" value="Lysozyme-like"/>
    <property type="match status" value="1"/>
</dbReference>
<dbReference type="AlphaFoldDB" id="A0A844KUP4"/>
<proteinExistence type="predicted"/>
<dbReference type="Proteomes" id="UP000446657">
    <property type="component" value="Unassembled WGS sequence"/>
</dbReference>
<name>A0A844KUP4_9FIRM</name>